<feature type="region of interest" description="Disordered" evidence="1">
    <location>
        <begin position="176"/>
        <end position="254"/>
    </location>
</feature>
<dbReference type="KEGG" id="dci:103518384"/>
<organism evidence="3 4">
    <name type="scientific">Diaphorina citri</name>
    <name type="common">Asian citrus psyllid</name>
    <dbReference type="NCBI Taxonomy" id="121845"/>
    <lineage>
        <taxon>Eukaryota</taxon>
        <taxon>Metazoa</taxon>
        <taxon>Ecdysozoa</taxon>
        <taxon>Arthropoda</taxon>
        <taxon>Hexapoda</taxon>
        <taxon>Insecta</taxon>
        <taxon>Pterygota</taxon>
        <taxon>Neoptera</taxon>
        <taxon>Paraneoptera</taxon>
        <taxon>Hemiptera</taxon>
        <taxon>Sternorrhyncha</taxon>
        <taxon>Psylloidea</taxon>
        <taxon>Psyllidae</taxon>
        <taxon>Diaphorininae</taxon>
        <taxon>Diaphorina</taxon>
    </lineage>
</organism>
<gene>
    <name evidence="4" type="primary">LOC103518384</name>
</gene>
<dbReference type="RefSeq" id="XP_026686002.1">
    <property type="nucleotide sequence ID" value="XM_026830201.1"/>
</dbReference>
<dbReference type="GeneID" id="103518384"/>
<proteinExistence type="predicted"/>
<evidence type="ECO:0000313" key="4">
    <source>
        <dbReference type="RefSeq" id="XP_026686002.1"/>
    </source>
</evidence>
<accession>A0A3Q0JBW3</accession>
<feature type="transmembrane region" description="Helical" evidence="2">
    <location>
        <begin position="20"/>
        <end position="39"/>
    </location>
</feature>
<feature type="compositionally biased region" description="Polar residues" evidence="1">
    <location>
        <begin position="223"/>
        <end position="232"/>
    </location>
</feature>
<evidence type="ECO:0000256" key="1">
    <source>
        <dbReference type="SAM" id="MobiDB-lite"/>
    </source>
</evidence>
<keyword evidence="2" id="KW-0472">Membrane</keyword>
<reference evidence="4" key="1">
    <citation type="submission" date="2025-08" db="UniProtKB">
        <authorList>
            <consortium name="RefSeq"/>
        </authorList>
    </citation>
    <scope>IDENTIFICATION</scope>
</reference>
<evidence type="ECO:0000313" key="3">
    <source>
        <dbReference type="Proteomes" id="UP000079169"/>
    </source>
</evidence>
<dbReference type="Proteomes" id="UP000079169">
    <property type="component" value="Unplaced"/>
</dbReference>
<name>A0A3Q0JBW3_DIACI</name>
<dbReference type="AlphaFoldDB" id="A0A3Q0JBW3"/>
<dbReference type="PaxDb" id="121845-A0A3Q0JBW3"/>
<dbReference type="STRING" id="121845.A0A3Q0JBW3"/>
<keyword evidence="3" id="KW-1185">Reference proteome</keyword>
<keyword evidence="2" id="KW-0812">Transmembrane</keyword>
<sequence>MFLPSILGSVGKLVGKARFAFTKNSFLTGFSLGFLAFALKKLLLPFFIGIQIVKSILIAMFLPSILGSVGKLVGKEVSLILRGLNHVVTNNIMAIDTSHQLELNELRKPTSDNPEILRFFRYMKAAKDGQDQLDCAEVYSACATGSRGGGTLETSPPMVTTFNDINRLVHARKMQLRNESESQSTNSVSAHAQRSESTQESQSAQNVSAHAQSESDQGRELSAQDQGIQSGQEGVESTHAQGSELNQGKDVRTL</sequence>
<feature type="compositionally biased region" description="Polar residues" evidence="1">
    <location>
        <begin position="181"/>
        <end position="215"/>
    </location>
</feature>
<protein>
    <submittedName>
        <fullName evidence="4">Uncharacterized protein LOC103518384</fullName>
    </submittedName>
</protein>
<evidence type="ECO:0000256" key="2">
    <source>
        <dbReference type="SAM" id="Phobius"/>
    </source>
</evidence>
<dbReference type="CTD" id="40755"/>
<feature type="transmembrane region" description="Helical" evidence="2">
    <location>
        <begin position="46"/>
        <end position="66"/>
    </location>
</feature>
<keyword evidence="2" id="KW-1133">Transmembrane helix</keyword>